<dbReference type="OrthoDB" id="6412633at2759"/>
<proteinExistence type="predicted"/>
<dbReference type="InterPro" id="IPR005225">
    <property type="entry name" value="Small_GTP-bd"/>
</dbReference>
<dbReference type="SMART" id="SM00175">
    <property type="entry name" value="RAB"/>
    <property type="match status" value="1"/>
</dbReference>
<dbReference type="AlphaFoldDB" id="A0A443RUH7"/>
<dbReference type="InterPro" id="IPR027417">
    <property type="entry name" value="P-loop_NTPase"/>
</dbReference>
<evidence type="ECO:0000313" key="3">
    <source>
        <dbReference type="EMBL" id="RWS18894.1"/>
    </source>
</evidence>
<keyword evidence="4" id="KW-1185">Reference proteome</keyword>
<evidence type="ECO:0008006" key="5">
    <source>
        <dbReference type="Google" id="ProtNLM"/>
    </source>
</evidence>
<dbReference type="PRINTS" id="PR00449">
    <property type="entry name" value="RASTRNSFRMNG"/>
</dbReference>
<dbReference type="CDD" id="cd00154">
    <property type="entry name" value="Rab"/>
    <property type="match status" value="1"/>
</dbReference>
<dbReference type="InterPro" id="IPR050227">
    <property type="entry name" value="Rab"/>
</dbReference>
<dbReference type="Pfam" id="PF00071">
    <property type="entry name" value="Ras"/>
    <property type="match status" value="1"/>
</dbReference>
<reference evidence="3 4" key="1">
    <citation type="journal article" date="2018" name="Gigascience">
        <title>Genomes of trombidid mites reveal novel predicted allergens and laterally-transferred genes associated with secondary metabolism.</title>
        <authorList>
            <person name="Dong X."/>
            <person name="Chaisiri K."/>
            <person name="Xia D."/>
            <person name="Armstrong S.D."/>
            <person name="Fang Y."/>
            <person name="Donnelly M.J."/>
            <person name="Kadowaki T."/>
            <person name="McGarry J.W."/>
            <person name="Darby A.C."/>
            <person name="Makepeace B.L."/>
        </authorList>
    </citation>
    <scope>NUCLEOTIDE SEQUENCE [LARGE SCALE GENOMIC DNA]</scope>
    <source>
        <strain evidence="3">UoL-UT</strain>
    </source>
</reference>
<comment type="caution">
    <text evidence="3">The sequence shown here is derived from an EMBL/GenBank/DDBJ whole genome shotgun (WGS) entry which is preliminary data.</text>
</comment>
<dbReference type="Gene3D" id="3.40.50.300">
    <property type="entry name" value="P-loop containing nucleotide triphosphate hydrolases"/>
    <property type="match status" value="1"/>
</dbReference>
<sequence>MTTKKFKIVVLGDVSVGKTTLIHRYKTNYFKEKTRETLGCDCFTETEITEQGTAKLYIWDTAGSEKYQSITDHYYRKADAAIICVDLRCEESYERLNHWINEISIREEST</sequence>
<dbReference type="Proteomes" id="UP000288716">
    <property type="component" value="Unassembled WGS sequence"/>
</dbReference>
<dbReference type="PROSITE" id="PS51419">
    <property type="entry name" value="RAB"/>
    <property type="match status" value="1"/>
</dbReference>
<keyword evidence="2" id="KW-0342">GTP-binding</keyword>
<dbReference type="PANTHER" id="PTHR47977">
    <property type="entry name" value="RAS-RELATED PROTEIN RAB"/>
    <property type="match status" value="1"/>
</dbReference>
<evidence type="ECO:0000313" key="4">
    <source>
        <dbReference type="Proteomes" id="UP000288716"/>
    </source>
</evidence>
<accession>A0A443RUH7</accession>
<name>A0A443RUH7_9ACAR</name>
<dbReference type="SUPFAM" id="SSF52540">
    <property type="entry name" value="P-loop containing nucleoside triphosphate hydrolases"/>
    <property type="match status" value="1"/>
</dbReference>
<organism evidence="3 4">
    <name type="scientific">Leptotrombidium deliense</name>
    <dbReference type="NCBI Taxonomy" id="299467"/>
    <lineage>
        <taxon>Eukaryota</taxon>
        <taxon>Metazoa</taxon>
        <taxon>Ecdysozoa</taxon>
        <taxon>Arthropoda</taxon>
        <taxon>Chelicerata</taxon>
        <taxon>Arachnida</taxon>
        <taxon>Acari</taxon>
        <taxon>Acariformes</taxon>
        <taxon>Trombidiformes</taxon>
        <taxon>Prostigmata</taxon>
        <taxon>Anystina</taxon>
        <taxon>Parasitengona</taxon>
        <taxon>Trombiculoidea</taxon>
        <taxon>Trombiculidae</taxon>
        <taxon>Leptotrombidium</taxon>
    </lineage>
</organism>
<evidence type="ECO:0000256" key="1">
    <source>
        <dbReference type="ARBA" id="ARBA00022741"/>
    </source>
</evidence>
<protein>
    <recommendedName>
        <fullName evidence="5">Ras-related protein Rab-24-like protein</fullName>
    </recommendedName>
</protein>
<dbReference type="STRING" id="299467.A0A443RUH7"/>
<dbReference type="GO" id="GO:0003924">
    <property type="term" value="F:GTPase activity"/>
    <property type="evidence" value="ECO:0007669"/>
    <property type="project" value="InterPro"/>
</dbReference>
<keyword evidence="1" id="KW-0547">Nucleotide-binding</keyword>
<dbReference type="GO" id="GO:0005525">
    <property type="term" value="F:GTP binding"/>
    <property type="evidence" value="ECO:0007669"/>
    <property type="project" value="UniProtKB-KW"/>
</dbReference>
<dbReference type="InterPro" id="IPR001806">
    <property type="entry name" value="Small_GTPase"/>
</dbReference>
<evidence type="ECO:0000256" key="2">
    <source>
        <dbReference type="ARBA" id="ARBA00023134"/>
    </source>
</evidence>
<dbReference type="VEuPathDB" id="VectorBase:LDEU013146"/>
<gene>
    <name evidence="3" type="ORF">B4U80_09748</name>
</gene>
<dbReference type="NCBIfam" id="TIGR00231">
    <property type="entry name" value="small_GTP"/>
    <property type="match status" value="1"/>
</dbReference>
<dbReference type="EMBL" id="NCKV01032826">
    <property type="protein sequence ID" value="RWS18894.1"/>
    <property type="molecule type" value="Genomic_DNA"/>
</dbReference>
<dbReference type="FunFam" id="3.40.50.300:FF:001447">
    <property type="entry name" value="Ras-related protein Rab-1B"/>
    <property type="match status" value="1"/>
</dbReference>